<name>A0ABY4EUQ8_9BACI</name>
<gene>
    <name evidence="2" type="ORF">MUN88_19170</name>
</gene>
<protein>
    <recommendedName>
        <fullName evidence="4">Helix-turn-helix domain-containing protein</fullName>
    </recommendedName>
</protein>
<evidence type="ECO:0000256" key="1">
    <source>
        <dbReference type="SAM" id="MobiDB-lite"/>
    </source>
</evidence>
<dbReference type="Proteomes" id="UP000831782">
    <property type="component" value="Chromosome"/>
</dbReference>
<reference evidence="2 3" key="1">
    <citation type="submission" date="2022-04" db="EMBL/GenBank/DDBJ databases">
        <title>Gracilibacillus sp. isolated from saltern.</title>
        <authorList>
            <person name="Won M."/>
            <person name="Lee C.-M."/>
            <person name="Woen H.-Y."/>
            <person name="Kwon S.-W."/>
        </authorList>
    </citation>
    <scope>NUCLEOTIDE SEQUENCE [LARGE SCALE GENOMIC DNA]</scope>
    <source>
        <strain evidence="2 3">SSWR10-1</strain>
    </source>
</reference>
<evidence type="ECO:0008006" key="4">
    <source>
        <dbReference type="Google" id="ProtNLM"/>
    </source>
</evidence>
<proteinExistence type="predicted"/>
<organism evidence="2 3">
    <name type="scientific">Gracilibacillus caseinilyticus</name>
    <dbReference type="NCBI Taxonomy" id="2932256"/>
    <lineage>
        <taxon>Bacteria</taxon>
        <taxon>Bacillati</taxon>
        <taxon>Bacillota</taxon>
        <taxon>Bacilli</taxon>
        <taxon>Bacillales</taxon>
        <taxon>Bacillaceae</taxon>
        <taxon>Gracilibacillus</taxon>
    </lineage>
</organism>
<keyword evidence="3" id="KW-1185">Reference proteome</keyword>
<dbReference type="EMBL" id="CP095072">
    <property type="protein sequence ID" value="UOQ48141.1"/>
    <property type="molecule type" value="Genomic_DNA"/>
</dbReference>
<dbReference type="RefSeq" id="WP_244718221.1">
    <property type="nucleotide sequence ID" value="NZ_CP095072.1"/>
</dbReference>
<evidence type="ECO:0000313" key="2">
    <source>
        <dbReference type="EMBL" id="UOQ48141.1"/>
    </source>
</evidence>
<feature type="region of interest" description="Disordered" evidence="1">
    <location>
        <begin position="125"/>
        <end position="144"/>
    </location>
</feature>
<evidence type="ECO:0000313" key="3">
    <source>
        <dbReference type="Proteomes" id="UP000831782"/>
    </source>
</evidence>
<accession>A0ABY4EUQ8</accession>
<sequence length="262" mass="29561">MLSYLTINLSELQPLATFETTAEMDDVIYSYIEQLRTNDEPTSVVDTLLFLGRSSLRITGVSFAKYETIATAINKSKRTVIRCMNVLAGYGMIEKLPTVKTWRGKSRKKSVNIIRILPQLTPQNDTTTKAEEVTPPNEIESENTPQPIHYKQFINNSINTYLTSRHISPYVAFKEAVTTFIGEDNQPLVSRLFGVYLGQTKPLRLTEYYSTEGQPALISAAVQAIRETFKATKRKNIRNIAGYFSGVLSNKLDELMSEAMQL</sequence>